<dbReference type="InterPro" id="IPR034164">
    <property type="entry name" value="Pepsin-like_dom"/>
</dbReference>
<organism evidence="3 4">
    <name type="scientific">Rhizoctonia solani 123E</name>
    <dbReference type="NCBI Taxonomy" id="1423351"/>
    <lineage>
        <taxon>Eukaryota</taxon>
        <taxon>Fungi</taxon>
        <taxon>Dikarya</taxon>
        <taxon>Basidiomycota</taxon>
        <taxon>Agaricomycotina</taxon>
        <taxon>Agaricomycetes</taxon>
        <taxon>Cantharellales</taxon>
        <taxon>Ceratobasidiaceae</taxon>
        <taxon>Rhizoctonia</taxon>
    </lineage>
</organism>
<dbReference type="GO" id="GO:0004190">
    <property type="term" value="F:aspartic-type endopeptidase activity"/>
    <property type="evidence" value="ECO:0007669"/>
    <property type="project" value="InterPro"/>
</dbReference>
<dbReference type="STRING" id="1423351.A0A074SRL7"/>
<dbReference type="AlphaFoldDB" id="A0A074SRL7"/>
<dbReference type="Pfam" id="PF00026">
    <property type="entry name" value="Asp"/>
    <property type="match status" value="1"/>
</dbReference>
<dbReference type="PANTHER" id="PTHR47966">
    <property type="entry name" value="BETA-SITE APP-CLEAVING ENZYME, ISOFORM A-RELATED"/>
    <property type="match status" value="1"/>
</dbReference>
<dbReference type="Gene3D" id="2.40.70.10">
    <property type="entry name" value="Acid Proteases"/>
    <property type="match status" value="2"/>
</dbReference>
<dbReference type="EMBL" id="AZST01000094">
    <property type="protein sequence ID" value="KEP52647.1"/>
    <property type="molecule type" value="Genomic_DNA"/>
</dbReference>
<name>A0A074SRL7_9AGAM</name>
<dbReference type="InterPro" id="IPR033121">
    <property type="entry name" value="PEPTIDASE_A1"/>
</dbReference>
<comment type="similarity">
    <text evidence="1">Belongs to the peptidase A1 family.</text>
</comment>
<proteinExistence type="inferred from homology"/>
<keyword evidence="3" id="KW-0645">Protease</keyword>
<sequence>MFKSSTSEHPSTLYYLCHAEVQTEYHCHQYARGEVTGNIGQINVTFASFSVTNQSLLYVTSQNQTSIIENKAAAGLLGLGFDTLSNINGLVQRTFPGATWGRSLLSNIFLSNPLTPIHIAFRLNRLYDSNQNDTGSFDIGTFASGFEAVNDTDKIPVFSLNPGRNMYWTVLVDGFAVNGKNQTPADDTETRARSYHLRTHWGFLDRDFALYIVPCEAQTNVTFYIGGHTIPIHPLDLTFALAVSINGQDLTICFGTFQPFSSKVGTGIVDLILGDAFLRNTYTVYGFGGFSNGISGDRRQEPFIKLLPLTDAGTASAEFQRARKAHLNTLPPQLNISTLISGHPQMIPGSGSSKSNGAVNSRVSASSRRFAVLVAGAMGWLLIQS</sequence>
<accession>A0A074SRL7</accession>
<gene>
    <name evidence="3" type="ORF">V565_042020</name>
</gene>
<dbReference type="PROSITE" id="PS51767">
    <property type="entry name" value="PEPTIDASE_A1"/>
    <property type="match status" value="1"/>
</dbReference>
<dbReference type="OrthoDB" id="15189at2759"/>
<evidence type="ECO:0000256" key="1">
    <source>
        <dbReference type="ARBA" id="ARBA00007447"/>
    </source>
</evidence>
<feature type="domain" description="Peptidase A1" evidence="2">
    <location>
        <begin position="1"/>
        <end position="295"/>
    </location>
</feature>
<evidence type="ECO:0000313" key="4">
    <source>
        <dbReference type="Proteomes" id="UP000027456"/>
    </source>
</evidence>
<evidence type="ECO:0000259" key="2">
    <source>
        <dbReference type="PROSITE" id="PS51767"/>
    </source>
</evidence>
<protein>
    <submittedName>
        <fullName evidence="3">Eukaryotic aspartyl protease</fullName>
    </submittedName>
</protein>
<dbReference type="PANTHER" id="PTHR47966:SF57">
    <property type="entry name" value="PEPTIDASE A1 DOMAIN-CONTAINING PROTEIN"/>
    <property type="match status" value="1"/>
</dbReference>
<dbReference type="SUPFAM" id="SSF50630">
    <property type="entry name" value="Acid proteases"/>
    <property type="match status" value="1"/>
</dbReference>
<reference evidence="3 4" key="1">
    <citation type="submission" date="2013-12" db="EMBL/GenBank/DDBJ databases">
        <authorList>
            <person name="Cubeta M."/>
            <person name="Pakala S."/>
            <person name="Fedorova N."/>
            <person name="Thomas E."/>
            <person name="Dean R."/>
            <person name="Jabaji S."/>
            <person name="Neate S."/>
            <person name="Toda T."/>
            <person name="Tavantzis S."/>
            <person name="Vilgalys R."/>
            <person name="Bharathan N."/>
            <person name="Pakala S."/>
            <person name="Losada L.S."/>
            <person name="Zafar N."/>
            <person name="Nierman W."/>
        </authorList>
    </citation>
    <scope>NUCLEOTIDE SEQUENCE [LARGE SCALE GENOMIC DNA]</scope>
    <source>
        <strain evidence="3 4">123E</strain>
    </source>
</reference>
<comment type="caution">
    <text evidence="3">The sequence shown here is derived from an EMBL/GenBank/DDBJ whole genome shotgun (WGS) entry which is preliminary data.</text>
</comment>
<evidence type="ECO:0000313" key="3">
    <source>
        <dbReference type="EMBL" id="KEP52647.1"/>
    </source>
</evidence>
<dbReference type="InterPro" id="IPR001461">
    <property type="entry name" value="Aspartic_peptidase_A1"/>
</dbReference>
<dbReference type="HOGENOM" id="CLU_013253_8_2_1"/>
<dbReference type="CDD" id="cd05471">
    <property type="entry name" value="pepsin_like"/>
    <property type="match status" value="1"/>
</dbReference>
<dbReference type="Proteomes" id="UP000027456">
    <property type="component" value="Unassembled WGS sequence"/>
</dbReference>
<keyword evidence="3" id="KW-0378">Hydrolase</keyword>
<dbReference type="InterPro" id="IPR021109">
    <property type="entry name" value="Peptidase_aspartic_dom_sf"/>
</dbReference>
<keyword evidence="4" id="KW-1185">Reference proteome</keyword>
<dbReference type="GO" id="GO:0006508">
    <property type="term" value="P:proteolysis"/>
    <property type="evidence" value="ECO:0007669"/>
    <property type="project" value="UniProtKB-KW"/>
</dbReference>